<dbReference type="Gene3D" id="2.120.10.80">
    <property type="entry name" value="Kelch-type beta propeller"/>
    <property type="match status" value="2"/>
</dbReference>
<dbReference type="PANTHER" id="PTHR45632">
    <property type="entry name" value="LD33804P"/>
    <property type="match status" value="1"/>
</dbReference>
<evidence type="ECO:0000313" key="5">
    <source>
        <dbReference type="Proteomes" id="UP000326921"/>
    </source>
</evidence>
<dbReference type="InterPro" id="IPR015915">
    <property type="entry name" value="Kelch-typ_b-propeller"/>
</dbReference>
<sequence length="392" mass="43162">MHLLSLPVTTYWSTVAGQVGKMNKPMKKIITLMIVFTMLLHTEESQSQTLLPSSTEEISPIPDPLGFAGMYAGMVGDELIAAGGANFLDKMPWEGGNKAWHDDIFVYSLPHKSWEKLSLKLPKALAYGVAISYQDGLVVFGGSEQDNVPSKAVYYLHKKDKTWHIEHWEDMPIALVNMCAERIGEQVVFAAGSDKLNSMPTDQVLLFDLKNQVWSALPTLPAAKRINAVSAKINGQFYLFTGIELVPEADGKIKRNILQDAYRLTLSKTNDGITSGTWERLADLPQGMAAGPLSAAVIKKRNQIVLFGGLDHQTAQHADPVTHPGFLPDVLAYDIKTNSWSVLGNLDKKQIRLTLPAVQHADQYYLISGEVGPGVRTNSILSIQLNKLKSIK</sequence>
<name>A0A5Q0QCV6_9SPHI</name>
<feature type="domain" description="Attractin/MKLN-like beta-propeller" evidence="3">
    <location>
        <begin position="97"/>
        <end position="369"/>
    </location>
</feature>
<dbReference type="InterPro" id="IPR056737">
    <property type="entry name" value="Beta-prop_ATRN-MKLN-like"/>
</dbReference>
<dbReference type="KEGG" id="sphe:GFH32_12215"/>
<evidence type="ECO:0000313" key="4">
    <source>
        <dbReference type="EMBL" id="QGA27039.1"/>
    </source>
</evidence>
<evidence type="ECO:0000259" key="3">
    <source>
        <dbReference type="Pfam" id="PF24981"/>
    </source>
</evidence>
<gene>
    <name evidence="4" type="ORF">GFH32_12215</name>
</gene>
<dbReference type="Pfam" id="PF24981">
    <property type="entry name" value="Beta-prop_ATRN-LZTR1"/>
    <property type="match status" value="1"/>
</dbReference>
<accession>A0A5Q0QCV6</accession>
<dbReference type="AlphaFoldDB" id="A0A5Q0QCV6"/>
<keyword evidence="1" id="KW-0880">Kelch repeat</keyword>
<keyword evidence="5" id="KW-1185">Reference proteome</keyword>
<dbReference type="EMBL" id="CP045652">
    <property type="protein sequence ID" value="QGA27039.1"/>
    <property type="molecule type" value="Genomic_DNA"/>
</dbReference>
<dbReference type="SUPFAM" id="SSF117281">
    <property type="entry name" value="Kelch motif"/>
    <property type="match status" value="1"/>
</dbReference>
<proteinExistence type="predicted"/>
<evidence type="ECO:0000256" key="2">
    <source>
        <dbReference type="ARBA" id="ARBA00022737"/>
    </source>
</evidence>
<reference evidence="4 5" key="1">
    <citation type="submission" date="2019-10" db="EMBL/GenBank/DDBJ databases">
        <authorList>
            <person name="Dong K."/>
        </authorList>
    </citation>
    <scope>NUCLEOTIDE SEQUENCE [LARGE SCALE GENOMIC DNA]</scope>
    <source>
        <strain evidence="5">dk4302</strain>
    </source>
</reference>
<organism evidence="4 5">
    <name type="scientific">Sphingobacterium zhuxiongii</name>
    <dbReference type="NCBI Taxonomy" id="2662364"/>
    <lineage>
        <taxon>Bacteria</taxon>
        <taxon>Pseudomonadati</taxon>
        <taxon>Bacteroidota</taxon>
        <taxon>Sphingobacteriia</taxon>
        <taxon>Sphingobacteriales</taxon>
        <taxon>Sphingobacteriaceae</taxon>
        <taxon>Sphingobacterium</taxon>
    </lineage>
</organism>
<protein>
    <recommendedName>
        <fullName evidence="3">Attractin/MKLN-like beta-propeller domain-containing protein</fullName>
    </recommendedName>
</protein>
<dbReference type="PANTHER" id="PTHR45632:SF3">
    <property type="entry name" value="KELCH-LIKE PROTEIN 32"/>
    <property type="match status" value="1"/>
</dbReference>
<evidence type="ECO:0000256" key="1">
    <source>
        <dbReference type="ARBA" id="ARBA00022441"/>
    </source>
</evidence>
<keyword evidence="2" id="KW-0677">Repeat</keyword>
<dbReference type="Proteomes" id="UP000326921">
    <property type="component" value="Chromosome"/>
</dbReference>